<evidence type="ECO:0000313" key="2">
    <source>
        <dbReference type="EMBL" id="MBD7916810.1"/>
    </source>
</evidence>
<protein>
    <recommendedName>
        <fullName evidence="4">AbiEi antitoxin C-terminal domain-containing protein</fullName>
    </recommendedName>
</protein>
<dbReference type="EMBL" id="JACSQV010000001">
    <property type="protein sequence ID" value="MBD7916810.1"/>
    <property type="molecule type" value="Genomic_DNA"/>
</dbReference>
<accession>A0ABR8Q8R8</accession>
<reference evidence="2 3" key="1">
    <citation type="submission" date="2020-08" db="EMBL/GenBank/DDBJ databases">
        <title>A Genomic Blueprint of the Chicken Gut Microbiome.</title>
        <authorList>
            <person name="Gilroy R."/>
            <person name="Ravi A."/>
            <person name="Getino M."/>
            <person name="Pursley I."/>
            <person name="Horton D.L."/>
            <person name="Alikhan N.-F."/>
            <person name="Baker D."/>
            <person name="Gharbi K."/>
            <person name="Hall N."/>
            <person name="Watson M."/>
            <person name="Adriaenssens E.M."/>
            <person name="Foster-Nyarko E."/>
            <person name="Jarju S."/>
            <person name="Secka A."/>
            <person name="Antonio M."/>
            <person name="Oren A."/>
            <person name="Chaudhuri R."/>
            <person name="La Ragione R.M."/>
            <person name="Hildebrand F."/>
            <person name="Pallen M.J."/>
        </authorList>
    </citation>
    <scope>NUCLEOTIDE SEQUENCE [LARGE SCALE GENOMIC DNA]</scope>
    <source>
        <strain evidence="2 3">Sa3CUA2</strain>
    </source>
</reference>
<name>A0ABR8Q8R8_9CELL</name>
<sequence length="195" mass="20624">MIVCDPSAAPASLQRLRPRPPAPGPVVVRRDDVPASAWTGLHLDGVLAPLWGDVARVRGTREDPAVRASAFAPLVPARGAVGRLAAAWVHAGGAPPRRVTVLVRSGARRPDPHPDRTTAEADLVDEDLQTVGGVLVTTVARTAVDVARWVPAPTAVPVLRMLLPHGLDPHEALRRIDAHPGGRGLRTARATLRQV</sequence>
<keyword evidence="3" id="KW-1185">Reference proteome</keyword>
<feature type="region of interest" description="Disordered" evidence="1">
    <location>
        <begin position="1"/>
        <end position="24"/>
    </location>
</feature>
<dbReference type="Proteomes" id="UP000604241">
    <property type="component" value="Unassembled WGS sequence"/>
</dbReference>
<evidence type="ECO:0000256" key="1">
    <source>
        <dbReference type="SAM" id="MobiDB-lite"/>
    </source>
</evidence>
<gene>
    <name evidence="2" type="ORF">H9657_00755</name>
</gene>
<evidence type="ECO:0000313" key="3">
    <source>
        <dbReference type="Proteomes" id="UP000604241"/>
    </source>
</evidence>
<organism evidence="2 3">
    <name type="scientific">Cellulomonas avistercoris</name>
    <dbReference type="NCBI Taxonomy" id="2762242"/>
    <lineage>
        <taxon>Bacteria</taxon>
        <taxon>Bacillati</taxon>
        <taxon>Actinomycetota</taxon>
        <taxon>Actinomycetes</taxon>
        <taxon>Micrococcales</taxon>
        <taxon>Cellulomonadaceae</taxon>
        <taxon>Cellulomonas</taxon>
    </lineage>
</organism>
<proteinExistence type="predicted"/>
<comment type="caution">
    <text evidence="2">The sequence shown here is derived from an EMBL/GenBank/DDBJ whole genome shotgun (WGS) entry which is preliminary data.</text>
</comment>
<dbReference type="RefSeq" id="WP_191779347.1">
    <property type="nucleotide sequence ID" value="NZ_JACSQV010000001.1"/>
</dbReference>
<evidence type="ECO:0008006" key="4">
    <source>
        <dbReference type="Google" id="ProtNLM"/>
    </source>
</evidence>